<dbReference type="GO" id="GO:0050660">
    <property type="term" value="F:flavin adenine dinucleotide binding"/>
    <property type="evidence" value="ECO:0007669"/>
    <property type="project" value="TreeGrafter"/>
</dbReference>
<dbReference type="PANTHER" id="PTHR22912">
    <property type="entry name" value="DISULFIDE OXIDOREDUCTASE"/>
    <property type="match status" value="1"/>
</dbReference>
<evidence type="ECO:0000256" key="1">
    <source>
        <dbReference type="ARBA" id="ARBA00001974"/>
    </source>
</evidence>
<dbReference type="InterPro" id="IPR016156">
    <property type="entry name" value="FAD/NAD-linked_Rdtase_dimer_sf"/>
</dbReference>
<dbReference type="InterPro" id="IPR036188">
    <property type="entry name" value="FAD/NAD-bd_sf"/>
</dbReference>
<feature type="domain" description="Pyridine nucleotide-disulphide oxidoreductase dimerisation" evidence="6">
    <location>
        <begin position="137"/>
        <end position="194"/>
    </location>
</feature>
<comment type="similarity">
    <text evidence="2">Belongs to the class-I pyridine nucleotide-disulfide oxidoreductase family.</text>
</comment>
<dbReference type="Gene3D" id="3.30.390.30">
    <property type="match status" value="1"/>
</dbReference>
<keyword evidence="8" id="KW-0560">Oxidoreductase</keyword>
<evidence type="ECO:0000256" key="3">
    <source>
        <dbReference type="ARBA" id="ARBA00022630"/>
    </source>
</evidence>
<dbReference type="PANTHER" id="PTHR22912:SF217">
    <property type="entry name" value="DIHYDROLIPOYL DEHYDROGENASE"/>
    <property type="match status" value="1"/>
</dbReference>
<dbReference type="Gene3D" id="3.50.50.60">
    <property type="entry name" value="FAD/NAD(P)-binding domain"/>
    <property type="match status" value="2"/>
</dbReference>
<evidence type="ECO:0000313" key="8">
    <source>
        <dbReference type="EMBL" id="CUN22131.1"/>
    </source>
</evidence>
<dbReference type="InterPro" id="IPR004099">
    <property type="entry name" value="Pyr_nucl-diS_OxRdtase_dimer"/>
</dbReference>
<reference evidence="8 9" key="1">
    <citation type="submission" date="2015-09" db="EMBL/GenBank/DDBJ databases">
        <authorList>
            <consortium name="Pathogen Informatics"/>
        </authorList>
    </citation>
    <scope>NUCLEOTIDE SEQUENCE [LARGE SCALE GENOMIC DNA]</scope>
    <source>
        <strain evidence="8 9">2789STDY5834961</strain>
    </source>
</reference>
<dbReference type="InterPro" id="IPR023753">
    <property type="entry name" value="FAD/NAD-binding_dom"/>
</dbReference>
<keyword evidence="5" id="KW-0520">NAD</keyword>
<protein>
    <submittedName>
        <fullName evidence="8">Dihydrolipoyl dehydrogenase</fullName>
        <ecNumber evidence="8">1.8.1.4</ecNumber>
    </submittedName>
</protein>
<dbReference type="EC" id="1.8.1.4" evidence="8"/>
<organism evidence="8 9">
    <name type="scientific">Dorea longicatena</name>
    <dbReference type="NCBI Taxonomy" id="88431"/>
    <lineage>
        <taxon>Bacteria</taxon>
        <taxon>Bacillati</taxon>
        <taxon>Bacillota</taxon>
        <taxon>Clostridia</taxon>
        <taxon>Lachnospirales</taxon>
        <taxon>Lachnospiraceae</taxon>
        <taxon>Dorea</taxon>
    </lineage>
</organism>
<keyword evidence="4" id="KW-0274">FAD</keyword>
<evidence type="ECO:0000256" key="4">
    <source>
        <dbReference type="ARBA" id="ARBA00022827"/>
    </source>
</evidence>
<dbReference type="PRINTS" id="PR00411">
    <property type="entry name" value="PNDRDTASEI"/>
</dbReference>
<dbReference type="Proteomes" id="UP000095597">
    <property type="component" value="Unassembled WGS sequence"/>
</dbReference>
<evidence type="ECO:0000256" key="5">
    <source>
        <dbReference type="ARBA" id="ARBA00023027"/>
    </source>
</evidence>
<dbReference type="InterPro" id="IPR050151">
    <property type="entry name" value="Class-I_Pyr_Nuc-Dis_Oxidored"/>
</dbReference>
<gene>
    <name evidence="8" type="ORF">ERS852573_02591</name>
</gene>
<dbReference type="PRINTS" id="PR00368">
    <property type="entry name" value="FADPNR"/>
</dbReference>
<sequence>MRSQYSVSYTNWQEQILKKRGIDIHTSVAVQGVTVEGETCTCHYIEKEKEQEVTAEYVLCAVGRCPNTDGLFGENVKPDMERGRVLVNENLESSIPGVYAIGDLIFGAQLAHAASAQGMVVAEKLAGKEPSIDLSIVPGCVYTDPEIASAGMTEDQAKEKGIAVKCGKFIMSANGKSIITQEERGFIKVVAEEEVNCYLVHQTGYADRNKGFLTFIPVRAAVA</sequence>
<evidence type="ECO:0000259" key="6">
    <source>
        <dbReference type="Pfam" id="PF02852"/>
    </source>
</evidence>
<keyword evidence="3" id="KW-0285">Flavoprotein</keyword>
<dbReference type="SUPFAM" id="SSF55424">
    <property type="entry name" value="FAD/NAD-linked reductases, dimerisation (C-terminal) domain"/>
    <property type="match status" value="1"/>
</dbReference>
<dbReference type="GO" id="GO:0004148">
    <property type="term" value="F:dihydrolipoyl dehydrogenase (NADH) activity"/>
    <property type="evidence" value="ECO:0007669"/>
    <property type="project" value="UniProtKB-EC"/>
</dbReference>
<dbReference type="EMBL" id="CYXO01000019">
    <property type="protein sequence ID" value="CUN22131.1"/>
    <property type="molecule type" value="Genomic_DNA"/>
</dbReference>
<evidence type="ECO:0000256" key="2">
    <source>
        <dbReference type="ARBA" id="ARBA00007532"/>
    </source>
</evidence>
<comment type="cofactor">
    <cofactor evidence="1">
        <name>FAD</name>
        <dbReference type="ChEBI" id="CHEBI:57692"/>
    </cofactor>
</comment>
<dbReference type="Pfam" id="PF07992">
    <property type="entry name" value="Pyr_redox_2"/>
    <property type="match status" value="1"/>
</dbReference>
<accession>A0A173V4D9</accession>
<name>A0A173V4D9_9FIRM</name>
<dbReference type="AlphaFoldDB" id="A0A173V4D9"/>
<dbReference type="Pfam" id="PF02852">
    <property type="entry name" value="Pyr_redox_dim"/>
    <property type="match status" value="1"/>
</dbReference>
<feature type="domain" description="FAD/NAD(P)-binding" evidence="7">
    <location>
        <begin position="9"/>
        <end position="118"/>
    </location>
</feature>
<dbReference type="SUPFAM" id="SSF51905">
    <property type="entry name" value="FAD/NAD(P)-binding domain"/>
    <property type="match status" value="1"/>
</dbReference>
<dbReference type="GO" id="GO:0006103">
    <property type="term" value="P:2-oxoglutarate metabolic process"/>
    <property type="evidence" value="ECO:0007669"/>
    <property type="project" value="TreeGrafter"/>
</dbReference>
<proteinExistence type="inferred from homology"/>
<evidence type="ECO:0000259" key="7">
    <source>
        <dbReference type="Pfam" id="PF07992"/>
    </source>
</evidence>
<evidence type="ECO:0000313" key="9">
    <source>
        <dbReference type="Proteomes" id="UP000095597"/>
    </source>
</evidence>